<dbReference type="OMA" id="RHLCEAP"/>
<keyword evidence="7" id="KW-0732">Signal</keyword>
<dbReference type="GO" id="GO:0004930">
    <property type="term" value="F:G protein-coupled receptor activity"/>
    <property type="evidence" value="ECO:0007669"/>
    <property type="project" value="InterPro"/>
</dbReference>
<evidence type="ECO:0000256" key="3">
    <source>
        <dbReference type="ARBA" id="ARBA00022989"/>
    </source>
</evidence>
<evidence type="ECO:0000256" key="5">
    <source>
        <dbReference type="SAM" id="MobiDB-lite"/>
    </source>
</evidence>
<feature type="transmembrane region" description="Helical" evidence="6">
    <location>
        <begin position="903"/>
        <end position="924"/>
    </location>
</feature>
<feature type="compositionally biased region" description="Basic residues" evidence="5">
    <location>
        <begin position="972"/>
        <end position="984"/>
    </location>
</feature>
<feature type="compositionally biased region" description="Basic and acidic residues" evidence="5">
    <location>
        <begin position="991"/>
        <end position="1007"/>
    </location>
</feature>
<evidence type="ECO:0000313" key="9">
    <source>
        <dbReference type="EnsemblMetazoa" id="XP_038052460.1"/>
    </source>
</evidence>
<proteinExistence type="predicted"/>
<dbReference type="EnsemblMetazoa" id="XM_038196532.1">
    <property type="protein sequence ID" value="XP_038052460.1"/>
    <property type="gene ID" value="LOC119725171"/>
</dbReference>
<feature type="transmembrane region" description="Helical" evidence="6">
    <location>
        <begin position="725"/>
        <end position="742"/>
    </location>
</feature>
<evidence type="ECO:0000256" key="6">
    <source>
        <dbReference type="SAM" id="Phobius"/>
    </source>
</evidence>
<dbReference type="Proteomes" id="UP000887568">
    <property type="component" value="Unplaced"/>
</dbReference>
<feature type="transmembrane region" description="Helical" evidence="6">
    <location>
        <begin position="691"/>
        <end position="713"/>
    </location>
</feature>
<dbReference type="InterPro" id="IPR017981">
    <property type="entry name" value="GPCR_2-like_7TM"/>
</dbReference>
<reference evidence="9" key="1">
    <citation type="submission" date="2022-11" db="UniProtKB">
        <authorList>
            <consortium name="EnsemblMetazoa"/>
        </authorList>
    </citation>
    <scope>IDENTIFICATION</scope>
</reference>
<name>A0A913ZMX6_PATMI</name>
<feature type="chain" id="PRO_5037550114" description="G-protein coupled receptors family 2 profile 2 domain-containing protein" evidence="7">
    <location>
        <begin position="25"/>
        <end position="1022"/>
    </location>
</feature>
<organism evidence="9 10">
    <name type="scientific">Patiria miniata</name>
    <name type="common">Bat star</name>
    <name type="synonym">Asterina miniata</name>
    <dbReference type="NCBI Taxonomy" id="46514"/>
    <lineage>
        <taxon>Eukaryota</taxon>
        <taxon>Metazoa</taxon>
        <taxon>Echinodermata</taxon>
        <taxon>Eleutherozoa</taxon>
        <taxon>Asterozoa</taxon>
        <taxon>Asteroidea</taxon>
        <taxon>Valvatacea</taxon>
        <taxon>Valvatida</taxon>
        <taxon>Asterinidae</taxon>
        <taxon>Patiria</taxon>
    </lineage>
</organism>
<feature type="transmembrane region" description="Helical" evidence="6">
    <location>
        <begin position="852"/>
        <end position="871"/>
    </location>
</feature>
<feature type="transmembrane region" description="Helical" evidence="6">
    <location>
        <begin position="801"/>
        <end position="825"/>
    </location>
</feature>
<feature type="transmembrane region" description="Helical" evidence="6">
    <location>
        <begin position="930"/>
        <end position="951"/>
    </location>
</feature>
<dbReference type="PANTHER" id="PTHR45902">
    <property type="entry name" value="LATROPHILIN RECEPTOR-LIKE PROTEIN A"/>
    <property type="match status" value="1"/>
</dbReference>
<evidence type="ECO:0000259" key="8">
    <source>
        <dbReference type="PROSITE" id="PS50261"/>
    </source>
</evidence>
<feature type="signal peptide" evidence="7">
    <location>
        <begin position="1"/>
        <end position="24"/>
    </location>
</feature>
<keyword evidence="4 6" id="KW-0472">Membrane</keyword>
<dbReference type="Gene3D" id="1.20.1070.10">
    <property type="entry name" value="Rhodopsin 7-helix transmembrane proteins"/>
    <property type="match status" value="1"/>
</dbReference>
<dbReference type="GeneID" id="119725171"/>
<dbReference type="PRINTS" id="PR00249">
    <property type="entry name" value="GPCRSECRETIN"/>
</dbReference>
<dbReference type="AlphaFoldDB" id="A0A913ZMX6"/>
<protein>
    <recommendedName>
        <fullName evidence="8">G-protein coupled receptors family 2 profile 2 domain-containing protein</fullName>
    </recommendedName>
</protein>
<dbReference type="CDD" id="cd15039">
    <property type="entry name" value="7tmB3_Methuselah-like"/>
    <property type="match status" value="1"/>
</dbReference>
<dbReference type="GO" id="GO:0016020">
    <property type="term" value="C:membrane"/>
    <property type="evidence" value="ECO:0007669"/>
    <property type="project" value="UniProtKB-SubCell"/>
</dbReference>
<keyword evidence="10" id="KW-1185">Reference proteome</keyword>
<evidence type="ECO:0000256" key="1">
    <source>
        <dbReference type="ARBA" id="ARBA00004141"/>
    </source>
</evidence>
<comment type="subcellular location">
    <subcellularLocation>
        <location evidence="1">Membrane</location>
        <topology evidence="1">Multi-pass membrane protein</topology>
    </subcellularLocation>
</comment>
<dbReference type="GO" id="GO:0007166">
    <property type="term" value="P:cell surface receptor signaling pathway"/>
    <property type="evidence" value="ECO:0007669"/>
    <property type="project" value="InterPro"/>
</dbReference>
<evidence type="ECO:0000256" key="7">
    <source>
        <dbReference type="SAM" id="SignalP"/>
    </source>
</evidence>
<feature type="region of interest" description="Disordered" evidence="5">
    <location>
        <begin position="968"/>
        <end position="1022"/>
    </location>
</feature>
<dbReference type="OrthoDB" id="6134459at2759"/>
<dbReference type="PANTHER" id="PTHR45902:SF1">
    <property type="entry name" value="LATROPHILIN RECEPTOR-LIKE PROTEIN A"/>
    <property type="match status" value="1"/>
</dbReference>
<accession>A0A913ZMX6</accession>
<evidence type="ECO:0000313" key="10">
    <source>
        <dbReference type="Proteomes" id="UP000887568"/>
    </source>
</evidence>
<evidence type="ECO:0000256" key="2">
    <source>
        <dbReference type="ARBA" id="ARBA00022692"/>
    </source>
</evidence>
<dbReference type="PROSITE" id="PS50261">
    <property type="entry name" value="G_PROTEIN_RECEP_F2_4"/>
    <property type="match status" value="1"/>
</dbReference>
<keyword evidence="3 6" id="KW-1133">Transmembrane helix</keyword>
<keyword evidence="2 6" id="KW-0812">Transmembrane</keyword>
<dbReference type="InterPro" id="IPR053231">
    <property type="entry name" value="GPCR_LN-TM7"/>
</dbReference>
<dbReference type="Pfam" id="PF00002">
    <property type="entry name" value="7tm_2"/>
    <property type="match status" value="1"/>
</dbReference>
<evidence type="ECO:0000256" key="4">
    <source>
        <dbReference type="ARBA" id="ARBA00023136"/>
    </source>
</evidence>
<sequence>MHSRISRMLVLLGVAGTLLGGALAQEDVEERLWDAGKVCLIRGQIDDASYFFKIDVKFSFNICLKMKFGNDSNCIGCFRISHILKSLYHEYEDLYARPECGDNFTNALNCDVYEQKVGSCSVERLCACDELCERFGDCCRDNFLDHVIEDDANPPQSTMGNDSSSTFLHVYNEPTYQVCVGLPSSLTNPKFFKISFIDDDEYDLPQGYLMVGKCPPSWNDADVRHLCEAPEDESDLLLLLPVVSSDDAMTSFRNIYCAICHGVPLATVTSWRIEFTVPLDPSFRNANYIGLDEIVNILNSSKIFNESNIRFKHKLHTLRSCVPNLIDDCPSDYDDERVIRACRSYLTPVVHPVSNVAYRNWHCAFCNNATHPTICQMERFSMTPQGIGGPGPLTALVDFKGNRLSLGSTGIENTCGKDEFLDPFTLRCRALFCPQGFALVNGVCLGQNPPADVTGIIQSECIEPGYVDMEVDMCLGGNSSLDPCELWRDCLSLPYPPVVSGEWCRTQGLVSEERSCTRRERVHLTVNSTVQELDDILSGDTERPYQMCPFMASVTKVVLKKGCIPSSRTTCKVYQTGNVSGVYLTSWNKSKALYLLDLNTINSLQESLYQISYTLRNDSVSNITHIVTMCGDPVDFNCPLVKVNSTMLSQLLNDTEEPLTDTNHAILDTGGALVCRHLVFTPPVPALQVNFVVTTTGFLISMLALVASFVTYVEFPSLRNLPGQCVMSLIVAVFSTQLLLLMTDDDMARSVSEAACTTLAILVHYVCLSTFSWTNALAFYLSRTLGPGAKPAAASQLRHSFLYFSLFGWGGPLIIVFICVILHLVSMETIYGVSEANGGIRSCSITDTIVEIVGFVVPICVSLVANAVLFVKILMGFTFRRAPSANVCSKEGRSSRKRRDAFISVKIGFLLAFTWIFGFLATAFESIVLLYIFCIMTSLQGVYIFLAFTFTQQVRALWREKLGLRRQDSKPKKTTQRKYFKNPRKVTSPTTDKKGLCRQHSPSEHQTADTAHTGSAKDVDIV</sequence>
<dbReference type="InterPro" id="IPR000832">
    <property type="entry name" value="GPCR_2_secretin-like"/>
</dbReference>
<feature type="transmembrane region" description="Helical" evidence="6">
    <location>
        <begin position="762"/>
        <end position="781"/>
    </location>
</feature>
<feature type="domain" description="G-protein coupled receptors family 2 profile 2" evidence="8">
    <location>
        <begin position="690"/>
        <end position="952"/>
    </location>
</feature>
<dbReference type="RefSeq" id="XP_038052460.1">
    <property type="nucleotide sequence ID" value="XM_038196532.1"/>
</dbReference>